<name>A0A0R1IWH3_9LACO</name>
<keyword evidence="1" id="KW-0472">Membrane</keyword>
<evidence type="ECO:0008006" key="4">
    <source>
        <dbReference type="Google" id="ProtNLM"/>
    </source>
</evidence>
<keyword evidence="1" id="KW-1133">Transmembrane helix</keyword>
<dbReference type="EMBL" id="AZDG01000027">
    <property type="protein sequence ID" value="KRK63613.1"/>
    <property type="molecule type" value="Genomic_DNA"/>
</dbReference>
<comment type="caution">
    <text evidence="2">The sequence shown here is derived from an EMBL/GenBank/DDBJ whole genome shotgun (WGS) entry which is preliminary data.</text>
</comment>
<dbReference type="AlphaFoldDB" id="A0A0R1IWH3"/>
<keyword evidence="1" id="KW-0812">Transmembrane</keyword>
<reference evidence="2 3" key="1">
    <citation type="journal article" date="2015" name="Genome Announc.">
        <title>Expanding the biotechnology potential of lactobacilli through comparative genomics of 213 strains and associated genera.</title>
        <authorList>
            <person name="Sun Z."/>
            <person name="Harris H.M."/>
            <person name="McCann A."/>
            <person name="Guo C."/>
            <person name="Argimon S."/>
            <person name="Zhang W."/>
            <person name="Yang X."/>
            <person name="Jeffery I.B."/>
            <person name="Cooney J.C."/>
            <person name="Kagawa T.F."/>
            <person name="Liu W."/>
            <person name="Song Y."/>
            <person name="Salvetti E."/>
            <person name="Wrobel A."/>
            <person name="Rasinkangas P."/>
            <person name="Parkhill J."/>
            <person name="Rea M.C."/>
            <person name="O'Sullivan O."/>
            <person name="Ritari J."/>
            <person name="Douillard F.P."/>
            <person name="Paul Ross R."/>
            <person name="Yang R."/>
            <person name="Briner A.E."/>
            <person name="Felis G.E."/>
            <person name="de Vos W.M."/>
            <person name="Barrangou R."/>
            <person name="Klaenhammer T.R."/>
            <person name="Caufield P.W."/>
            <person name="Cui Y."/>
            <person name="Zhang H."/>
            <person name="O'Toole P.W."/>
        </authorList>
    </citation>
    <scope>NUCLEOTIDE SEQUENCE [LARGE SCALE GENOMIC DNA]</scope>
    <source>
        <strain evidence="2 3">DSM 20183</strain>
    </source>
</reference>
<evidence type="ECO:0000313" key="3">
    <source>
        <dbReference type="Proteomes" id="UP000050929"/>
    </source>
</evidence>
<evidence type="ECO:0000256" key="1">
    <source>
        <dbReference type="SAM" id="Phobius"/>
    </source>
</evidence>
<accession>A0A0R1IWH3</accession>
<keyword evidence="3" id="KW-1185">Reference proteome</keyword>
<gene>
    <name evidence="2" type="ORF">FC72_GL001266</name>
</gene>
<dbReference type="PATRIC" id="fig|1423811.3.peg.1290"/>
<dbReference type="Proteomes" id="UP000050929">
    <property type="component" value="Unassembled WGS sequence"/>
</dbReference>
<organism evidence="2 3">
    <name type="scientific">Companilactobacillus tucceti DSM 20183</name>
    <dbReference type="NCBI Taxonomy" id="1423811"/>
    <lineage>
        <taxon>Bacteria</taxon>
        <taxon>Bacillati</taxon>
        <taxon>Bacillota</taxon>
        <taxon>Bacilli</taxon>
        <taxon>Lactobacillales</taxon>
        <taxon>Lactobacillaceae</taxon>
        <taxon>Companilactobacillus</taxon>
    </lineage>
</organism>
<feature type="transmembrane region" description="Helical" evidence="1">
    <location>
        <begin position="24"/>
        <end position="45"/>
    </location>
</feature>
<proteinExistence type="predicted"/>
<evidence type="ECO:0000313" key="2">
    <source>
        <dbReference type="EMBL" id="KRK63613.1"/>
    </source>
</evidence>
<dbReference type="RefSeq" id="WP_057767290.1">
    <property type="nucleotide sequence ID" value="NZ_AZDG01000027.1"/>
</dbReference>
<dbReference type="OrthoDB" id="2298693at2"/>
<protein>
    <recommendedName>
        <fullName evidence="4">Transposase</fullName>
    </recommendedName>
</protein>
<sequence>MPTLKTATKEDKDRFFNLLHDEPWLIPSTMLLEIVPVSIIAYGFWKNRKLKTQLKIEHEKTIRAFIERSKSIELKPEELYFLKHI</sequence>